<sequence>MIGRRQVLGTLALAGVPAAAVLPSAALARGRAEPVEVLTTHLANPDRSFRPTPGQRLVLRRDPSRAFDPAAIAVETEAGQRVGVVPPARAAVLSRLMDQGAPAHAEAAPGGRLRVFLTLG</sequence>
<keyword evidence="3" id="KW-0732">Signal</keyword>
<dbReference type="STRING" id="336292.SAMN05660710_01499"/>
<reference evidence="5 6" key="1">
    <citation type="submission" date="2016-10" db="EMBL/GenBank/DDBJ databases">
        <authorList>
            <person name="de Groot N.N."/>
        </authorList>
    </citation>
    <scope>NUCLEOTIDE SEQUENCE [LARGE SCALE GENOMIC DNA]</scope>
    <source>
        <strain evidence="5 6">CGMCC 1.8925</strain>
    </source>
</reference>
<dbReference type="InterPro" id="IPR014905">
    <property type="entry name" value="HIRAN"/>
</dbReference>
<evidence type="ECO:0000256" key="1">
    <source>
        <dbReference type="ARBA" id="ARBA00022723"/>
    </source>
</evidence>
<dbReference type="AlphaFoldDB" id="A0A1G5FP32"/>
<dbReference type="Gene3D" id="3.30.70.2330">
    <property type="match status" value="1"/>
</dbReference>
<dbReference type="EMBL" id="FMVT01000004">
    <property type="protein sequence ID" value="SCY40993.1"/>
    <property type="molecule type" value="Genomic_DNA"/>
</dbReference>
<dbReference type="Pfam" id="PF08797">
    <property type="entry name" value="HIRAN"/>
    <property type="match status" value="1"/>
</dbReference>
<evidence type="ECO:0000313" key="6">
    <source>
        <dbReference type="Proteomes" id="UP000199502"/>
    </source>
</evidence>
<organism evidence="5 6">
    <name type="scientific">Paracoccus tibetensis</name>
    <dbReference type="NCBI Taxonomy" id="336292"/>
    <lineage>
        <taxon>Bacteria</taxon>
        <taxon>Pseudomonadati</taxon>
        <taxon>Pseudomonadota</taxon>
        <taxon>Alphaproteobacteria</taxon>
        <taxon>Rhodobacterales</taxon>
        <taxon>Paracoccaceae</taxon>
        <taxon>Paracoccus</taxon>
    </lineage>
</organism>
<feature type="signal peptide" evidence="3">
    <location>
        <begin position="1"/>
        <end position="28"/>
    </location>
</feature>
<dbReference type="GO" id="GO:0016818">
    <property type="term" value="F:hydrolase activity, acting on acid anhydrides, in phosphorus-containing anhydrides"/>
    <property type="evidence" value="ECO:0007669"/>
    <property type="project" value="InterPro"/>
</dbReference>
<dbReference type="InterPro" id="IPR006311">
    <property type="entry name" value="TAT_signal"/>
</dbReference>
<protein>
    <submittedName>
        <fullName evidence="5">HIRAN domain-containing protein</fullName>
    </submittedName>
</protein>
<dbReference type="GO" id="GO:0008270">
    <property type="term" value="F:zinc ion binding"/>
    <property type="evidence" value="ECO:0007669"/>
    <property type="project" value="InterPro"/>
</dbReference>
<gene>
    <name evidence="5" type="ORF">SAMN05660710_01499</name>
</gene>
<keyword evidence="2" id="KW-0378">Hydrolase</keyword>
<keyword evidence="1" id="KW-0479">Metal-binding</keyword>
<dbReference type="Proteomes" id="UP000199502">
    <property type="component" value="Unassembled WGS sequence"/>
</dbReference>
<keyword evidence="6" id="KW-1185">Reference proteome</keyword>
<dbReference type="RefSeq" id="WP_245686583.1">
    <property type="nucleotide sequence ID" value="NZ_FMVT01000004.1"/>
</dbReference>
<evidence type="ECO:0000256" key="2">
    <source>
        <dbReference type="ARBA" id="ARBA00022801"/>
    </source>
</evidence>
<evidence type="ECO:0000313" key="5">
    <source>
        <dbReference type="EMBL" id="SCY40993.1"/>
    </source>
</evidence>
<evidence type="ECO:0000259" key="4">
    <source>
        <dbReference type="Pfam" id="PF08797"/>
    </source>
</evidence>
<name>A0A1G5FP32_9RHOB</name>
<feature type="domain" description="HIRAN" evidence="4">
    <location>
        <begin position="53"/>
        <end position="100"/>
    </location>
</feature>
<evidence type="ECO:0000256" key="3">
    <source>
        <dbReference type="SAM" id="SignalP"/>
    </source>
</evidence>
<accession>A0A1G5FP32</accession>
<feature type="chain" id="PRO_5011648762" evidence="3">
    <location>
        <begin position="29"/>
        <end position="120"/>
    </location>
</feature>
<dbReference type="GO" id="GO:0003676">
    <property type="term" value="F:nucleic acid binding"/>
    <property type="evidence" value="ECO:0007669"/>
    <property type="project" value="InterPro"/>
</dbReference>
<proteinExistence type="predicted"/>
<dbReference type="PROSITE" id="PS51318">
    <property type="entry name" value="TAT"/>
    <property type="match status" value="1"/>
</dbReference>